<protein>
    <submittedName>
        <fullName evidence="1">Uncharacterized protein</fullName>
    </submittedName>
</protein>
<gene>
    <name evidence="1" type="ORF">PC129_g25381</name>
</gene>
<evidence type="ECO:0000313" key="2">
    <source>
        <dbReference type="Proteomes" id="UP000760860"/>
    </source>
</evidence>
<evidence type="ECO:0000313" key="1">
    <source>
        <dbReference type="EMBL" id="KAG3181911.1"/>
    </source>
</evidence>
<organism evidence="1 2">
    <name type="scientific">Phytophthora cactorum</name>
    <dbReference type="NCBI Taxonomy" id="29920"/>
    <lineage>
        <taxon>Eukaryota</taxon>
        <taxon>Sar</taxon>
        <taxon>Stramenopiles</taxon>
        <taxon>Oomycota</taxon>
        <taxon>Peronosporomycetes</taxon>
        <taxon>Peronosporales</taxon>
        <taxon>Peronosporaceae</taxon>
        <taxon>Phytophthora</taxon>
    </lineage>
</organism>
<dbReference type="EMBL" id="RCMV01005889">
    <property type="protein sequence ID" value="KAG3181911.1"/>
    <property type="molecule type" value="Genomic_DNA"/>
</dbReference>
<comment type="caution">
    <text evidence="1">The sequence shown here is derived from an EMBL/GenBank/DDBJ whole genome shotgun (WGS) entry which is preliminary data.</text>
</comment>
<name>A0A8T1GXD4_9STRA</name>
<dbReference type="Proteomes" id="UP000760860">
    <property type="component" value="Unassembled WGS sequence"/>
</dbReference>
<proteinExistence type="predicted"/>
<sequence>MRRDARYEVPGTLDVFEHGHASLLQRQESRALDSLVLGRLERESQVWLHGRHGRKAGSVGNEFAERPFLPLLSFRAGGEQRLDDGFAGRRGEAV</sequence>
<dbReference type="AlphaFoldDB" id="A0A8T1GXD4"/>
<reference evidence="1" key="1">
    <citation type="submission" date="2018-05" db="EMBL/GenBank/DDBJ databases">
        <title>Effector identification in a new, highly contiguous assembly of the strawberry crown rot pathogen Phytophthora cactorum.</title>
        <authorList>
            <person name="Armitage A.D."/>
            <person name="Nellist C.F."/>
            <person name="Bates H."/>
            <person name="Vickerstaff R.J."/>
            <person name="Harrison R.J."/>
        </authorList>
    </citation>
    <scope>NUCLEOTIDE SEQUENCE</scope>
    <source>
        <strain evidence="1">P421</strain>
    </source>
</reference>
<accession>A0A8T1GXD4</accession>